<evidence type="ECO:0000313" key="2">
    <source>
        <dbReference type="Proteomes" id="UP001439008"/>
    </source>
</evidence>
<dbReference type="EMBL" id="JBDODL010005820">
    <property type="protein sequence ID" value="MES1923361.1"/>
    <property type="molecule type" value="Genomic_DNA"/>
</dbReference>
<comment type="caution">
    <text evidence="1">The sequence shown here is derived from an EMBL/GenBank/DDBJ whole genome shotgun (WGS) entry which is preliminary data.</text>
</comment>
<organism evidence="1 2">
    <name type="scientific">Bonamia ostreae</name>
    <dbReference type="NCBI Taxonomy" id="126728"/>
    <lineage>
        <taxon>Eukaryota</taxon>
        <taxon>Sar</taxon>
        <taxon>Rhizaria</taxon>
        <taxon>Endomyxa</taxon>
        <taxon>Ascetosporea</taxon>
        <taxon>Haplosporida</taxon>
        <taxon>Bonamia</taxon>
    </lineage>
</organism>
<evidence type="ECO:0000313" key="1">
    <source>
        <dbReference type="EMBL" id="MES1923361.1"/>
    </source>
</evidence>
<keyword evidence="2" id="KW-1185">Reference proteome</keyword>
<dbReference type="Proteomes" id="UP001439008">
    <property type="component" value="Unassembled WGS sequence"/>
</dbReference>
<proteinExistence type="predicted"/>
<gene>
    <name evidence="1" type="ORF">MHBO_004926</name>
</gene>
<sequence length="56" mass="6605">MNEVMEVAMSQDFVSYLVAHQLRNETQKVVFNHYELDFSGDSVVHLWMYTTADKLH</sequence>
<name>A0ABV2AUL4_9EUKA</name>
<protein>
    <submittedName>
        <fullName evidence="1">Uncharacterized protein</fullName>
    </submittedName>
</protein>
<accession>A0ABV2AUL4</accession>
<reference evidence="1 2" key="1">
    <citation type="journal article" date="2024" name="BMC Biol.">
        <title>Comparative genomics of Ascetosporea gives new insight into the evolutionary basis for animal parasitism in Rhizaria.</title>
        <authorList>
            <person name="Hiltunen Thoren M."/>
            <person name="Onut-Brannstrom I."/>
            <person name="Alfjorden A."/>
            <person name="Peckova H."/>
            <person name="Swords F."/>
            <person name="Hooper C."/>
            <person name="Holzer A.S."/>
            <person name="Bass D."/>
            <person name="Burki F."/>
        </authorList>
    </citation>
    <scope>NUCLEOTIDE SEQUENCE [LARGE SCALE GENOMIC DNA]</scope>
    <source>
        <strain evidence="1">20-A016</strain>
    </source>
</reference>